<dbReference type="InParanoid" id="A0A7I3Z438"/>
<dbReference type="EnsemblPlants" id="Pp3c4_940V3.3">
    <property type="protein sequence ID" value="PAC:32921486.CDS.1"/>
    <property type="gene ID" value="Pp3c4_940"/>
</dbReference>
<reference evidence="1 2" key="2">
    <citation type="journal article" date="2018" name="Plant J.">
        <title>The Physcomitrella patens chromosome-scale assembly reveals moss genome structure and evolution.</title>
        <authorList>
            <person name="Lang D."/>
            <person name="Ullrich K.K."/>
            <person name="Murat F."/>
            <person name="Fuchs J."/>
            <person name="Jenkins J."/>
            <person name="Haas F.B."/>
            <person name="Piednoel M."/>
            <person name="Gundlach H."/>
            <person name="Van Bel M."/>
            <person name="Meyberg R."/>
            <person name="Vives C."/>
            <person name="Morata J."/>
            <person name="Symeonidi A."/>
            <person name="Hiss M."/>
            <person name="Muchero W."/>
            <person name="Kamisugi Y."/>
            <person name="Saleh O."/>
            <person name="Blanc G."/>
            <person name="Decker E.L."/>
            <person name="van Gessel N."/>
            <person name="Grimwood J."/>
            <person name="Hayes R.D."/>
            <person name="Graham S.W."/>
            <person name="Gunter L.E."/>
            <person name="McDaniel S.F."/>
            <person name="Hoernstein S.N.W."/>
            <person name="Larsson A."/>
            <person name="Li F.W."/>
            <person name="Perroud P.F."/>
            <person name="Phillips J."/>
            <person name="Ranjan P."/>
            <person name="Rokshar D.S."/>
            <person name="Rothfels C.J."/>
            <person name="Schneider L."/>
            <person name="Shu S."/>
            <person name="Stevenson D.W."/>
            <person name="Thummler F."/>
            <person name="Tillich M."/>
            <person name="Villarreal Aguilar J.C."/>
            <person name="Widiez T."/>
            <person name="Wong G.K."/>
            <person name="Wymore A."/>
            <person name="Zhang Y."/>
            <person name="Zimmer A.D."/>
            <person name="Quatrano R.S."/>
            <person name="Mayer K.F.X."/>
            <person name="Goodstein D."/>
            <person name="Casacuberta J.M."/>
            <person name="Vandepoele K."/>
            <person name="Reski R."/>
            <person name="Cuming A.C."/>
            <person name="Tuskan G.A."/>
            <person name="Maumus F."/>
            <person name="Salse J."/>
            <person name="Schmutz J."/>
            <person name="Rensing S.A."/>
        </authorList>
    </citation>
    <scope>NUCLEOTIDE SEQUENCE [LARGE SCALE GENOMIC DNA]</scope>
    <source>
        <strain evidence="1 2">cv. Gransden 2004</strain>
    </source>
</reference>
<sequence>MLKCECKILIGSIFHTFRTQSLIPKFPCPESLSVADSRSPFLSNFAPGFVANRWGWCFQGAGRNSVAKPAWWQTAAGLAQAREASRGTFLQSPVSPAHCIIDAATADVISGYVLRHSIAVV</sequence>
<dbReference type="Proteomes" id="UP000006727">
    <property type="component" value="Chromosome 4"/>
</dbReference>
<reference evidence="1 2" key="1">
    <citation type="journal article" date="2008" name="Science">
        <title>The Physcomitrella genome reveals evolutionary insights into the conquest of land by plants.</title>
        <authorList>
            <person name="Rensing S."/>
            <person name="Lang D."/>
            <person name="Zimmer A."/>
            <person name="Terry A."/>
            <person name="Salamov A."/>
            <person name="Shapiro H."/>
            <person name="Nishiyama T."/>
            <person name="Perroud P.-F."/>
            <person name="Lindquist E."/>
            <person name="Kamisugi Y."/>
            <person name="Tanahashi T."/>
            <person name="Sakakibara K."/>
            <person name="Fujita T."/>
            <person name="Oishi K."/>
            <person name="Shin-I T."/>
            <person name="Kuroki Y."/>
            <person name="Toyoda A."/>
            <person name="Suzuki Y."/>
            <person name="Hashimoto A."/>
            <person name="Yamaguchi K."/>
            <person name="Sugano A."/>
            <person name="Kohara Y."/>
            <person name="Fujiyama A."/>
            <person name="Anterola A."/>
            <person name="Aoki S."/>
            <person name="Ashton N."/>
            <person name="Barbazuk W.B."/>
            <person name="Barker E."/>
            <person name="Bennetzen J."/>
            <person name="Bezanilla M."/>
            <person name="Blankenship R."/>
            <person name="Cho S.H."/>
            <person name="Dutcher S."/>
            <person name="Estelle M."/>
            <person name="Fawcett J.A."/>
            <person name="Gundlach H."/>
            <person name="Hanada K."/>
            <person name="Heyl A."/>
            <person name="Hicks K.A."/>
            <person name="Hugh J."/>
            <person name="Lohr M."/>
            <person name="Mayer K."/>
            <person name="Melkozernov A."/>
            <person name="Murata T."/>
            <person name="Nelson D."/>
            <person name="Pils B."/>
            <person name="Prigge M."/>
            <person name="Reiss B."/>
            <person name="Renner T."/>
            <person name="Rombauts S."/>
            <person name="Rushton P."/>
            <person name="Sanderfoot A."/>
            <person name="Schween G."/>
            <person name="Shiu S.-H."/>
            <person name="Stueber K."/>
            <person name="Theodoulou F.L."/>
            <person name="Tu H."/>
            <person name="Van de Peer Y."/>
            <person name="Verrier P.J."/>
            <person name="Waters E."/>
            <person name="Wood A."/>
            <person name="Yang L."/>
            <person name="Cove D."/>
            <person name="Cuming A."/>
            <person name="Hasebe M."/>
            <person name="Lucas S."/>
            <person name="Mishler D.B."/>
            <person name="Reski R."/>
            <person name="Grigoriev I."/>
            <person name="Quatrano R.S."/>
            <person name="Boore J.L."/>
        </authorList>
    </citation>
    <scope>NUCLEOTIDE SEQUENCE [LARGE SCALE GENOMIC DNA]</scope>
    <source>
        <strain evidence="1 2">cv. Gransden 2004</strain>
    </source>
</reference>
<dbReference type="AlphaFoldDB" id="A0A7I3Z438"/>
<reference evidence="1" key="3">
    <citation type="submission" date="2020-12" db="UniProtKB">
        <authorList>
            <consortium name="EnsemblPlants"/>
        </authorList>
    </citation>
    <scope>IDENTIFICATION</scope>
</reference>
<name>A0A7I3Z438_PHYPA</name>
<protein>
    <submittedName>
        <fullName evidence="1">Uncharacterized protein</fullName>
    </submittedName>
</protein>
<accession>A0A7I3Z438</accession>
<organism evidence="1 2">
    <name type="scientific">Physcomitrium patens</name>
    <name type="common">Spreading-leaved earth moss</name>
    <name type="synonym">Physcomitrella patens</name>
    <dbReference type="NCBI Taxonomy" id="3218"/>
    <lineage>
        <taxon>Eukaryota</taxon>
        <taxon>Viridiplantae</taxon>
        <taxon>Streptophyta</taxon>
        <taxon>Embryophyta</taxon>
        <taxon>Bryophyta</taxon>
        <taxon>Bryophytina</taxon>
        <taxon>Bryopsida</taxon>
        <taxon>Funariidae</taxon>
        <taxon>Funariales</taxon>
        <taxon>Funariaceae</taxon>
        <taxon>Physcomitrium</taxon>
    </lineage>
</organism>
<proteinExistence type="predicted"/>
<dbReference type="EnsemblPlants" id="Pp3c4_940V3.2">
    <property type="protein sequence ID" value="PAC:32921485.CDS.1"/>
    <property type="gene ID" value="Pp3c4_940"/>
</dbReference>
<evidence type="ECO:0000313" key="1">
    <source>
        <dbReference type="EnsemblPlants" id="PAC:32921485.CDS.1"/>
    </source>
</evidence>
<dbReference type="Gramene" id="Pp3c4_940V3.2">
    <property type="protein sequence ID" value="PAC:32921485.CDS.1"/>
    <property type="gene ID" value="Pp3c4_940"/>
</dbReference>
<dbReference type="Gramene" id="Pp3c4_940V3.3">
    <property type="protein sequence ID" value="PAC:32921486.CDS.1"/>
    <property type="gene ID" value="Pp3c4_940"/>
</dbReference>
<dbReference type="EMBL" id="ABEU02000004">
    <property type="status" value="NOT_ANNOTATED_CDS"/>
    <property type="molecule type" value="Genomic_DNA"/>
</dbReference>
<keyword evidence="2" id="KW-1185">Reference proteome</keyword>
<evidence type="ECO:0000313" key="2">
    <source>
        <dbReference type="Proteomes" id="UP000006727"/>
    </source>
</evidence>